<dbReference type="PANTHER" id="PTHR36832:SF1">
    <property type="entry name" value="SLR1174 PROTEIN"/>
    <property type="match status" value="1"/>
</dbReference>
<proteinExistence type="predicted"/>
<keyword evidence="1" id="KW-0472">Membrane</keyword>
<sequence length="272" mass="31907">MRPMEDNMRKYIRTMYIVFRRLKEFLVNFIGQMMYFPIKFAILYFIWSYIYGNSAVDASYSFEEMLGYYFILAIVQTCIMPCGLAAYEEWETINSGKMNLYLTKPISYPIYMYAEKMGSFLIYMATGLLFIYVTVFVMQFFGVELVVRHTGWFCISLFMGFTIMVNLFTIIGHITFWVENVLSLRDNLWNIIKIFSGEIFPIAMYPLFLQKICGFLPFQYIYFQPISILQGKIPVDKIVQNLTVQAGWCLLLIVVNAIVWKKGNVRYVSQGG</sequence>
<reference evidence="2 3" key="1">
    <citation type="journal article" date="2020" name="New Microbes New Infect">
        <title>Sellimonas caecigallum sp. nov., description and genome sequence of a new member of the Sellimonas genus isolated from the cecum of feral chicken.</title>
        <authorList>
            <person name="Wongkuna S."/>
            <person name="Ghimire S."/>
            <person name="Antony L."/>
            <person name="Chankhamhaengdecha S."/>
            <person name="Janvilisri T."/>
            <person name="Scaria J."/>
        </authorList>
    </citation>
    <scope>NUCLEOTIDE SEQUENCE [LARGE SCALE GENOMIC DNA]</scope>
    <source>
        <strain evidence="2 3">SW451</strain>
    </source>
</reference>
<dbReference type="PANTHER" id="PTHR36832">
    <property type="entry name" value="SLR1174 PROTEIN-RELATED"/>
    <property type="match status" value="1"/>
</dbReference>
<comment type="caution">
    <text evidence="2">The sequence shown here is derived from an EMBL/GenBank/DDBJ whole genome shotgun (WGS) entry which is preliminary data.</text>
</comment>
<protein>
    <recommendedName>
        <fullName evidence="4">ABC-2 type transport system permease protein</fullName>
    </recommendedName>
</protein>
<dbReference type="Proteomes" id="UP000779049">
    <property type="component" value="Unassembled WGS sequence"/>
</dbReference>
<evidence type="ECO:0000313" key="2">
    <source>
        <dbReference type="EMBL" id="MBY0759301.1"/>
    </source>
</evidence>
<feature type="transmembrane region" description="Helical" evidence="1">
    <location>
        <begin position="155"/>
        <end position="178"/>
    </location>
</feature>
<evidence type="ECO:0000256" key="1">
    <source>
        <dbReference type="SAM" id="Phobius"/>
    </source>
</evidence>
<keyword evidence="1" id="KW-1133">Transmembrane helix</keyword>
<gene>
    <name evidence="2" type="ORF">FLB61_09430</name>
</gene>
<organism evidence="2 3">
    <name type="scientific">Sellimonas caecigallum</name>
    <dbReference type="NCBI Taxonomy" id="2592333"/>
    <lineage>
        <taxon>Bacteria</taxon>
        <taxon>Bacillati</taxon>
        <taxon>Bacillota</taxon>
        <taxon>Clostridia</taxon>
        <taxon>Lachnospirales</taxon>
        <taxon>Lachnospiraceae</taxon>
        <taxon>Sellimonas</taxon>
    </lineage>
</organism>
<feature type="transmembrane region" description="Helical" evidence="1">
    <location>
        <begin position="242"/>
        <end position="260"/>
    </location>
</feature>
<evidence type="ECO:0000313" key="3">
    <source>
        <dbReference type="Proteomes" id="UP000779049"/>
    </source>
</evidence>
<dbReference type="InterPro" id="IPR010390">
    <property type="entry name" value="ABC-2_transporter-like"/>
</dbReference>
<dbReference type="Pfam" id="PF06182">
    <property type="entry name" value="ABC2_membrane_6"/>
    <property type="match status" value="1"/>
</dbReference>
<evidence type="ECO:0008006" key="4">
    <source>
        <dbReference type="Google" id="ProtNLM"/>
    </source>
</evidence>
<feature type="transmembrane region" description="Helical" evidence="1">
    <location>
        <begin position="67"/>
        <end position="87"/>
    </location>
</feature>
<feature type="transmembrane region" description="Helical" evidence="1">
    <location>
        <begin position="25"/>
        <end position="47"/>
    </location>
</feature>
<name>A0ABS7L8A6_9FIRM</name>
<dbReference type="EMBL" id="VIRV01000013">
    <property type="protein sequence ID" value="MBY0759301.1"/>
    <property type="molecule type" value="Genomic_DNA"/>
</dbReference>
<keyword evidence="1" id="KW-0812">Transmembrane</keyword>
<feature type="transmembrane region" description="Helical" evidence="1">
    <location>
        <begin position="120"/>
        <end position="143"/>
    </location>
</feature>
<keyword evidence="3" id="KW-1185">Reference proteome</keyword>
<accession>A0ABS7L8A6</accession>